<dbReference type="AlphaFoldDB" id="A0A4S3TMD9"/>
<comment type="subcellular location">
    <subcellularLocation>
        <location evidence="1">Membrane</location>
        <topology evidence="1">Multi-pass membrane protein</topology>
    </subcellularLocation>
</comment>
<keyword evidence="3 6" id="KW-1133">Transmembrane helix</keyword>
<feature type="transmembrane region" description="Helical" evidence="6">
    <location>
        <begin position="117"/>
        <end position="143"/>
    </location>
</feature>
<keyword evidence="8" id="KW-1185">Reference proteome</keyword>
<evidence type="ECO:0000313" key="7">
    <source>
        <dbReference type="EMBL" id="THE65404.1"/>
    </source>
</evidence>
<keyword evidence="2 6" id="KW-0812">Transmembrane</keyword>
<name>A0A4S3TMD9_9EURY</name>
<feature type="transmembrane region" description="Helical" evidence="6">
    <location>
        <begin position="85"/>
        <end position="105"/>
    </location>
</feature>
<evidence type="ECO:0000313" key="8">
    <source>
        <dbReference type="Proteomes" id="UP000318864"/>
    </source>
</evidence>
<protein>
    <submittedName>
        <fullName evidence="7">DUF4870 domain-containing protein</fullName>
    </submittedName>
</protein>
<dbReference type="Proteomes" id="UP000318864">
    <property type="component" value="Unassembled WGS sequence"/>
</dbReference>
<feature type="transmembrane region" description="Helical" evidence="6">
    <location>
        <begin position="43"/>
        <end position="65"/>
    </location>
</feature>
<dbReference type="InterPro" id="IPR019109">
    <property type="entry name" value="MamF_MmsF"/>
</dbReference>
<evidence type="ECO:0000256" key="5">
    <source>
        <dbReference type="SAM" id="MobiDB-lite"/>
    </source>
</evidence>
<gene>
    <name evidence="7" type="ORF">D8Y22_09500</name>
</gene>
<evidence type="ECO:0000256" key="2">
    <source>
        <dbReference type="ARBA" id="ARBA00022692"/>
    </source>
</evidence>
<evidence type="ECO:0000256" key="6">
    <source>
        <dbReference type="SAM" id="Phobius"/>
    </source>
</evidence>
<reference evidence="7 8" key="1">
    <citation type="submission" date="2018-10" db="EMBL/GenBank/DDBJ databases">
        <title>Natronolimnobius sp. XQ-INN 246 isolated from Inner Mongolia Autonomous Region of China.</title>
        <authorList>
            <person name="Xue Q."/>
        </authorList>
    </citation>
    <scope>NUCLEOTIDE SEQUENCE [LARGE SCALE GENOMIC DNA]</scope>
    <source>
        <strain evidence="7 8">XQ-INN 246</strain>
    </source>
</reference>
<dbReference type="EMBL" id="RBZW01000021">
    <property type="protein sequence ID" value="THE65404.1"/>
    <property type="molecule type" value="Genomic_DNA"/>
</dbReference>
<organism evidence="7 8">
    <name type="scientific">Salinadaptatus halalkaliphilus</name>
    <dbReference type="NCBI Taxonomy" id="2419781"/>
    <lineage>
        <taxon>Archaea</taxon>
        <taxon>Methanobacteriati</taxon>
        <taxon>Methanobacteriota</taxon>
        <taxon>Stenosarchaea group</taxon>
        <taxon>Halobacteria</taxon>
        <taxon>Halobacteriales</taxon>
        <taxon>Natrialbaceae</taxon>
        <taxon>Salinadaptatus</taxon>
    </lineage>
</organism>
<feature type="compositionally biased region" description="Basic and acidic residues" evidence="5">
    <location>
        <begin position="1"/>
        <end position="22"/>
    </location>
</feature>
<feature type="region of interest" description="Disordered" evidence="5">
    <location>
        <begin position="1"/>
        <end position="28"/>
    </location>
</feature>
<dbReference type="Pfam" id="PF09685">
    <property type="entry name" value="MamF_MmsF"/>
    <property type="match status" value="1"/>
</dbReference>
<proteinExistence type="predicted"/>
<accession>A0A4S3TMD9</accession>
<evidence type="ECO:0000256" key="4">
    <source>
        <dbReference type="ARBA" id="ARBA00023136"/>
    </source>
</evidence>
<keyword evidence="4 6" id="KW-0472">Membrane</keyword>
<sequence>MTEPRLDMSTDRDFQSGRRDESAAIDSRAPGPSVLAERTLLGVFAHVIAFVANLVPFLFVVPILIYRFSDHEFTRTNTRNAINWYAFLFATVVTFVAVFFPVAWLTDAVALPGVIELLLVLPVFLFAFFVTLLLPLTILFCLVATAKAIFGTAWTYPIAPDVVGYVASVRSQ</sequence>
<evidence type="ECO:0000256" key="3">
    <source>
        <dbReference type="ARBA" id="ARBA00022989"/>
    </source>
</evidence>
<comment type="caution">
    <text evidence="7">The sequence shown here is derived from an EMBL/GenBank/DDBJ whole genome shotgun (WGS) entry which is preliminary data.</text>
</comment>
<evidence type="ECO:0000256" key="1">
    <source>
        <dbReference type="ARBA" id="ARBA00004141"/>
    </source>
</evidence>